<evidence type="ECO:0000313" key="2">
    <source>
        <dbReference type="Proteomes" id="UP001320159"/>
    </source>
</evidence>
<organism evidence="1 2">
    <name type="scientific">Methanooceanicella nereidis</name>
    <dbReference type="NCBI Taxonomy" id="2052831"/>
    <lineage>
        <taxon>Archaea</taxon>
        <taxon>Methanobacteriati</taxon>
        <taxon>Methanobacteriota</taxon>
        <taxon>Stenosarchaea group</taxon>
        <taxon>Methanomicrobia</taxon>
        <taxon>Methanocellales</taxon>
        <taxon>Methanocellaceae</taxon>
        <taxon>Methanooceanicella</taxon>
    </lineage>
</organism>
<dbReference type="AlphaFoldDB" id="A0AAP2RAL3"/>
<gene>
    <name evidence="1" type="ORF">CUJ83_01315</name>
</gene>
<dbReference type="Gene3D" id="2.60.40.2030">
    <property type="match status" value="1"/>
</dbReference>
<dbReference type="SUPFAM" id="SSF141072">
    <property type="entry name" value="CalX-like"/>
    <property type="match status" value="1"/>
</dbReference>
<evidence type="ECO:0000313" key="1">
    <source>
        <dbReference type="EMBL" id="MCD1293634.1"/>
    </source>
</evidence>
<name>A0AAP2RAL3_9EURY</name>
<dbReference type="Proteomes" id="UP001320159">
    <property type="component" value="Unassembled WGS sequence"/>
</dbReference>
<comment type="caution">
    <text evidence="1">The sequence shown here is derived from an EMBL/GenBank/DDBJ whole genome shotgun (WGS) entry which is preliminary data.</text>
</comment>
<accession>A0AAP2RAL3</accession>
<dbReference type="SUPFAM" id="SSF49478">
    <property type="entry name" value="Cna protein B-type domain"/>
    <property type="match status" value="1"/>
</dbReference>
<dbReference type="InterPro" id="IPR038081">
    <property type="entry name" value="CalX-like_sf"/>
</dbReference>
<reference evidence="1 2" key="1">
    <citation type="submission" date="2017-11" db="EMBL/GenBank/DDBJ databases">
        <title>Isolation and Characterization of Family Methanocellaceae Species from Potential Methane Hydrate Area Offshore Southwestern Taiwan.</title>
        <authorList>
            <person name="Zhang W.-L."/>
            <person name="Chen W.-C."/>
            <person name="Lai M.-C."/>
            <person name="Chen S.-C."/>
        </authorList>
    </citation>
    <scope>NUCLEOTIDE SEQUENCE [LARGE SCALE GENOMIC DNA]</scope>
    <source>
        <strain evidence="1 2">CWC-04</strain>
    </source>
</reference>
<sequence>MLGEIRPTDFGYVITWPPSEGSEVHWTTPEQVQDGKFNITVLLPELADQYETSLVGRPAINYPVEGCHVVISKDNGMVDEGYTDENGNFVSDTLSYGTYHIALTYEWEETNMYGTRSPPVFVCYDTTELNEPVENRTYVLHERPIVEFEEIDEYTWYMQEDGISLEILLVRYGSTDGELTVDINYYTEDFTLGEDFTFTDRVTFDSGELFASLMVDIDPYEYEDGQRTIEFYIVESNDYTIGFYDMFTANIKNQPV</sequence>
<proteinExistence type="predicted"/>
<protein>
    <submittedName>
        <fullName evidence="1">Uncharacterized protein</fullName>
    </submittedName>
</protein>
<dbReference type="EMBL" id="PGCK01000001">
    <property type="protein sequence ID" value="MCD1293634.1"/>
    <property type="molecule type" value="Genomic_DNA"/>
</dbReference>
<keyword evidence="2" id="KW-1185">Reference proteome</keyword>